<keyword evidence="2" id="KW-1185">Reference proteome</keyword>
<dbReference type="EMBL" id="CAJVQA010055940">
    <property type="protein sequence ID" value="CAG8825503.1"/>
    <property type="molecule type" value="Genomic_DNA"/>
</dbReference>
<dbReference type="OrthoDB" id="2370036at2759"/>
<reference evidence="1" key="1">
    <citation type="submission" date="2021-06" db="EMBL/GenBank/DDBJ databases">
        <authorList>
            <person name="Kallberg Y."/>
            <person name="Tangrot J."/>
            <person name="Rosling A."/>
        </authorList>
    </citation>
    <scope>NUCLEOTIDE SEQUENCE</scope>
    <source>
        <strain evidence="1">FL966</strain>
    </source>
</reference>
<proteinExistence type="predicted"/>
<organism evidence="1 2">
    <name type="scientific">Cetraspora pellucida</name>
    <dbReference type="NCBI Taxonomy" id="1433469"/>
    <lineage>
        <taxon>Eukaryota</taxon>
        <taxon>Fungi</taxon>
        <taxon>Fungi incertae sedis</taxon>
        <taxon>Mucoromycota</taxon>
        <taxon>Glomeromycotina</taxon>
        <taxon>Glomeromycetes</taxon>
        <taxon>Diversisporales</taxon>
        <taxon>Gigasporaceae</taxon>
        <taxon>Cetraspora</taxon>
    </lineage>
</organism>
<dbReference type="AlphaFoldDB" id="A0A9N9PGW3"/>
<evidence type="ECO:0000313" key="1">
    <source>
        <dbReference type="EMBL" id="CAG8825503.1"/>
    </source>
</evidence>
<dbReference type="Proteomes" id="UP000789759">
    <property type="component" value="Unassembled WGS sequence"/>
</dbReference>
<comment type="caution">
    <text evidence="1">The sequence shown here is derived from an EMBL/GenBank/DDBJ whole genome shotgun (WGS) entry which is preliminary data.</text>
</comment>
<protein>
    <submittedName>
        <fullName evidence="1">22890_t:CDS:1</fullName>
    </submittedName>
</protein>
<sequence>DKKLDVLQQQSIEISTTFQQNTSSVIVSDLHIIKQIRDNDMFSAKSQQIVNKKVRYANGFGKMKKALNTALDLGCEKELINLITSFIDQKVSIYENRNEDSRSNQSELLVVMDPLVVNVVDGHPVKD</sequence>
<evidence type="ECO:0000313" key="2">
    <source>
        <dbReference type="Proteomes" id="UP000789759"/>
    </source>
</evidence>
<gene>
    <name evidence="1" type="ORF">CPELLU_LOCUS20108</name>
</gene>
<accession>A0A9N9PGW3</accession>
<feature type="non-terminal residue" evidence="1">
    <location>
        <position position="1"/>
    </location>
</feature>
<name>A0A9N9PGW3_9GLOM</name>